<sequence>MYARLVEERLAKADFSDLDVDNDWDSMKESIVESAKEACGCAKRHITTKGDEWWDADVKSSVERKRKAWLDYVASLQQNDSMKEMKKEIYRLCKNETKALVKEKRERIKLKEEEKLTENFEANTKLFWREVKKSRGCSSASRMERIKSKAGDVLANPQEVLARWSEYFREMYDDIPDAGTTTESVTDSEESASEITLEEIEWSIRSLKNGKAVGIDSVSAEMIKYGGTCVRDAFLSLCNLCWRTGKVPKDWRRAVIVPLYKGKGSRMECASYRAISLISTASKVPFKRISVSPRCRTRRVQEADTISNPCQRPYLDTFRSNRQGNQPQTDGPNLILESNRQGKQPQTDGPYSAIKSNRQGNQPQTDGPYLILESNRQGKQPQTDGPYSSTKSNRQGNQPRTDGPIPEVSSFPQSASETKETKLKSYNIKPNLRKDHSPFLRKEVAYLGHIIGEDGVKPNPDKIKADIKSFLGLVSYYRRFIPDFAKLAKPLTSLLKKDVLFIWQNEQQLAFESLKNKLVTAPILAYPDFTQPFILTCDASNHAISAILSQGAVGQDRPIAYASRTLNKAESNYTVTEKECLAIIFGTKIFRPYLYGHRFKILTDHKPLQWLFSCKDPGSRLVRWRLKLEEFEYEIQYKKGKINSNADALSRFPVNPIQPGNPDSNLAVDGDLMDLLISPPSFNPDEIITTSPHTLDQNDDLMSLSDIIENYRGEPGNEVVDLPEQVLEPPLLPNDQLDANRIDLPEHTSELPISPNTASNVDRPNLPECVPSSQSIPDVHTDIDPIPSTSSCPDLPVDDYPTFLKAMADKNNSFNTNIEEHNESLMKSSTKITLVPTSMDLDESNPYIQEILSDPETLSNVYNAEKELFSFRRIEYNNKIYYLLFMKVHHFDESSYPEIFQTLKTIRNELIVFEDINEISISDLKNPFEKHSFVKIYNILTYLFHDTRIKIKIYHNNIIYPAPTEIKKILVDNHDIPIAGHLGSVRMYNRIKQTYYWKGMRSDIESYVKQCKSCQENKALRKINRAPMQITSTSTEPSQRISLDIVGPLPEAGPAKLKYILTIQDDLTKFSSAYPIRSTTAEETSECLLHYISIFGIPKMILTDQGPNFTSDLFKKTCEFLKIKNLWSSPYHPQTQGALERSHSTLKEYLKSYINEEQTNWPRYVYTAMLAYNTSVHSTTHFTPYELMFGNKPFIPNSIYNESPGATYPDYVRMLQNRLKYSREKALDFIRKSKESSKTYYDTHTRSVKYKIGDYVYLKNHLRLRKALSPIWKGPYKVIKINGNNTLTLLINRRHVTHHYDQVKPAEVGNL</sequence>
<protein>
    <submittedName>
        <fullName evidence="1">Uncharacterized protein</fullName>
    </submittedName>
</protein>
<dbReference type="EMBL" id="CM034392">
    <property type="protein sequence ID" value="KAJ0180608.1"/>
    <property type="molecule type" value="Genomic_DNA"/>
</dbReference>
<comment type="caution">
    <text evidence="1">The sequence shown here is derived from an EMBL/GenBank/DDBJ whole genome shotgun (WGS) entry which is preliminary data.</text>
</comment>
<evidence type="ECO:0000313" key="1">
    <source>
        <dbReference type="EMBL" id="KAJ0180608.1"/>
    </source>
</evidence>
<keyword evidence="2" id="KW-1185">Reference proteome</keyword>
<dbReference type="Proteomes" id="UP000824533">
    <property type="component" value="Linkage Group LG06"/>
</dbReference>
<evidence type="ECO:0000313" key="2">
    <source>
        <dbReference type="Proteomes" id="UP000824533"/>
    </source>
</evidence>
<proteinExistence type="predicted"/>
<reference evidence="1 2" key="1">
    <citation type="journal article" date="2021" name="Front. Genet.">
        <title>Chromosome-Level Genome Assembly Reveals Significant Gene Expansion in the Toll and IMD Signaling Pathways of Dendrolimus kikuchii.</title>
        <authorList>
            <person name="Zhou J."/>
            <person name="Wu P."/>
            <person name="Xiong Z."/>
            <person name="Liu N."/>
            <person name="Zhao N."/>
            <person name="Ji M."/>
            <person name="Qiu Y."/>
            <person name="Yang B."/>
        </authorList>
    </citation>
    <scope>NUCLEOTIDE SEQUENCE [LARGE SCALE GENOMIC DNA]</scope>
    <source>
        <strain evidence="1">Ann1</strain>
    </source>
</reference>
<name>A0ACC1D9I1_9NEOP</name>
<gene>
    <name evidence="1" type="ORF">K1T71_004012</name>
</gene>
<organism evidence="1 2">
    <name type="scientific">Dendrolimus kikuchii</name>
    <dbReference type="NCBI Taxonomy" id="765133"/>
    <lineage>
        <taxon>Eukaryota</taxon>
        <taxon>Metazoa</taxon>
        <taxon>Ecdysozoa</taxon>
        <taxon>Arthropoda</taxon>
        <taxon>Hexapoda</taxon>
        <taxon>Insecta</taxon>
        <taxon>Pterygota</taxon>
        <taxon>Neoptera</taxon>
        <taxon>Endopterygota</taxon>
        <taxon>Lepidoptera</taxon>
        <taxon>Glossata</taxon>
        <taxon>Ditrysia</taxon>
        <taxon>Bombycoidea</taxon>
        <taxon>Lasiocampidae</taxon>
        <taxon>Dendrolimus</taxon>
    </lineage>
</organism>
<accession>A0ACC1D9I1</accession>